<dbReference type="PANTHER" id="PTHR10334">
    <property type="entry name" value="CYSTEINE-RICH SECRETORY PROTEIN-RELATED"/>
    <property type="match status" value="1"/>
</dbReference>
<feature type="non-terminal residue" evidence="2">
    <location>
        <position position="1"/>
    </location>
</feature>
<dbReference type="InterPro" id="IPR014044">
    <property type="entry name" value="CAP_dom"/>
</dbReference>
<dbReference type="Pfam" id="PF00188">
    <property type="entry name" value="CAP"/>
    <property type="match status" value="1"/>
</dbReference>
<organism evidence="2">
    <name type="scientific">Lygus hesperus</name>
    <name type="common">Western plant bug</name>
    <dbReference type="NCBI Taxonomy" id="30085"/>
    <lineage>
        <taxon>Eukaryota</taxon>
        <taxon>Metazoa</taxon>
        <taxon>Ecdysozoa</taxon>
        <taxon>Arthropoda</taxon>
        <taxon>Hexapoda</taxon>
        <taxon>Insecta</taxon>
        <taxon>Pterygota</taxon>
        <taxon>Neoptera</taxon>
        <taxon>Paraneoptera</taxon>
        <taxon>Hemiptera</taxon>
        <taxon>Heteroptera</taxon>
        <taxon>Panheteroptera</taxon>
        <taxon>Cimicomorpha</taxon>
        <taxon>Miridae</taxon>
        <taxon>Mirini</taxon>
        <taxon>Lygus</taxon>
    </lineage>
</organism>
<dbReference type="SUPFAM" id="SSF55797">
    <property type="entry name" value="PR-1-like"/>
    <property type="match status" value="1"/>
</dbReference>
<dbReference type="InterPro" id="IPR001283">
    <property type="entry name" value="CRISP-related"/>
</dbReference>
<reference evidence="2" key="1">
    <citation type="journal article" date="2014" name="PLoS ONE">
        <title>Transcriptome-Based Identification of ABC Transporters in the Western Tarnished Plant Bug Lygus hesperus.</title>
        <authorList>
            <person name="Hull J.J."/>
            <person name="Chaney K."/>
            <person name="Geib S.M."/>
            <person name="Fabrick J.A."/>
            <person name="Brent C.S."/>
            <person name="Walsh D."/>
            <person name="Lavine L.C."/>
        </authorList>
    </citation>
    <scope>NUCLEOTIDE SEQUENCE</scope>
</reference>
<evidence type="ECO:0000259" key="1">
    <source>
        <dbReference type="SMART" id="SM00198"/>
    </source>
</evidence>
<gene>
    <name evidence="2" type="primary">VA5_24</name>
    <name evidence="2" type="ORF">CM83_99091</name>
</gene>
<dbReference type="SMART" id="SM00198">
    <property type="entry name" value="SCP"/>
    <property type="match status" value="1"/>
</dbReference>
<evidence type="ECO:0000313" key="2">
    <source>
        <dbReference type="EMBL" id="JAF98297.1"/>
    </source>
</evidence>
<dbReference type="GO" id="GO:0005576">
    <property type="term" value="C:extracellular region"/>
    <property type="evidence" value="ECO:0007669"/>
    <property type="project" value="UniProtKB-SubCell"/>
</dbReference>
<dbReference type="PRINTS" id="PR00838">
    <property type="entry name" value="V5ALLERGEN"/>
</dbReference>
<dbReference type="Gene3D" id="3.40.33.10">
    <property type="entry name" value="CAP"/>
    <property type="match status" value="1"/>
</dbReference>
<dbReference type="AlphaFoldDB" id="A0A0A9VVQ6"/>
<feature type="domain" description="SCP" evidence="1">
    <location>
        <begin position="1"/>
        <end position="126"/>
    </location>
</feature>
<proteinExistence type="predicted"/>
<accession>A0A0A9VVQ6</accession>
<name>A0A0A9VVQ6_LYGHE</name>
<dbReference type="CDD" id="cd05380">
    <property type="entry name" value="CAP_euk"/>
    <property type="match status" value="1"/>
</dbReference>
<dbReference type="InterPro" id="IPR035940">
    <property type="entry name" value="CAP_sf"/>
</dbReference>
<feature type="non-terminal residue" evidence="2">
    <location>
        <position position="164"/>
    </location>
</feature>
<dbReference type="InterPro" id="IPR002413">
    <property type="entry name" value="V5_allergen-like"/>
</dbReference>
<protein>
    <submittedName>
        <fullName evidence="2">Venom allergen 5</fullName>
    </submittedName>
</protein>
<sequence length="164" mass="18164">NMRQISWEPVSESIALRWATQCTPGHDKCRITKEFSSVGQNYGLLGNDVDFPNSKGIFEGWVDEIKLISDPKSMIANFQGGNWGHFTQVIWAESFKLGCGEIHTNQLAIKTTITVCNYATGGNLLSGRIYEEGEPCSKCPNGTKCWEGSSYPHLCALKSDDKKP</sequence>
<reference evidence="2" key="2">
    <citation type="submission" date="2014-07" db="EMBL/GenBank/DDBJ databases">
        <authorList>
            <person name="Hull J."/>
        </authorList>
    </citation>
    <scope>NUCLEOTIDE SEQUENCE</scope>
</reference>
<dbReference type="PRINTS" id="PR00837">
    <property type="entry name" value="V5TPXLIKE"/>
</dbReference>
<dbReference type="InterPro" id="IPR018244">
    <property type="entry name" value="Allrgn_V5/Tpx1_CS"/>
</dbReference>
<dbReference type="EMBL" id="GBHO01045306">
    <property type="protein sequence ID" value="JAF98297.1"/>
    <property type="molecule type" value="Transcribed_RNA"/>
</dbReference>
<dbReference type="PROSITE" id="PS01009">
    <property type="entry name" value="CRISP_1"/>
    <property type="match status" value="1"/>
</dbReference>